<dbReference type="AlphaFoldDB" id="D4RXR0"/>
<dbReference type="GeneID" id="98919409"/>
<keyword evidence="1" id="KW-0472">Membrane</keyword>
<reference evidence="2 3" key="1">
    <citation type="submission" date="2010-02" db="EMBL/GenBank/DDBJ databases">
        <authorList>
            <person name="Weinstock G."/>
            <person name="Sodergren E."/>
            <person name="Clifton S."/>
            <person name="Fulton L."/>
            <person name="Fulton B."/>
            <person name="Courtney L."/>
            <person name="Fronick C."/>
            <person name="Harrison M."/>
            <person name="Strong C."/>
            <person name="Farmer C."/>
            <person name="Delahaunty K."/>
            <person name="Markovic C."/>
            <person name="Hall O."/>
            <person name="Minx P."/>
            <person name="Tomlinson C."/>
            <person name="Mitreva M."/>
            <person name="Nelson J."/>
            <person name="Hou S."/>
            <person name="Wollam A."/>
            <person name="Pepin K.H."/>
            <person name="Johnson M."/>
            <person name="Bhonagiri V."/>
            <person name="Zhang X."/>
            <person name="Suruliraj S."/>
            <person name="Warren W."/>
            <person name="Chinwalla A."/>
            <person name="Mardis E.R."/>
            <person name="Wilson R.K."/>
        </authorList>
    </citation>
    <scope>NUCLEOTIDE SEQUENCE [LARGE SCALE GENOMIC DNA]</scope>
    <source>
        <strain evidence="2 3">DSM 2876</strain>
    </source>
</reference>
<evidence type="ECO:0000313" key="3">
    <source>
        <dbReference type="Proteomes" id="UP000006238"/>
    </source>
</evidence>
<evidence type="ECO:0000313" key="2">
    <source>
        <dbReference type="EMBL" id="EFF69142.1"/>
    </source>
</evidence>
<dbReference type="Proteomes" id="UP000006238">
    <property type="component" value="Unassembled WGS sequence"/>
</dbReference>
<accession>D4RXR0</accession>
<keyword evidence="1" id="KW-0812">Transmembrane</keyword>
<organism evidence="2 3">
    <name type="scientific">Eshraghiella crossota DSM 2876</name>
    <dbReference type="NCBI Taxonomy" id="511680"/>
    <lineage>
        <taxon>Bacteria</taxon>
        <taxon>Bacillati</taxon>
        <taxon>Bacillota</taxon>
        <taxon>Clostridia</taxon>
        <taxon>Lachnospirales</taxon>
        <taxon>Lachnospiraceae</taxon>
        <taxon>Eshraghiella</taxon>
    </lineage>
</organism>
<keyword evidence="3" id="KW-1185">Reference proteome</keyword>
<protein>
    <submittedName>
        <fullName evidence="2">Uncharacterized protein</fullName>
    </submittedName>
</protein>
<proteinExistence type="predicted"/>
<comment type="caution">
    <text evidence="2">The sequence shown here is derived from an EMBL/GenBank/DDBJ whole genome shotgun (WGS) entry which is preliminary data.</text>
</comment>
<dbReference type="HOGENOM" id="CLU_2153653_0_0_9"/>
<feature type="transmembrane region" description="Helical" evidence="1">
    <location>
        <begin position="48"/>
        <end position="81"/>
    </location>
</feature>
<evidence type="ECO:0000256" key="1">
    <source>
        <dbReference type="SAM" id="Phobius"/>
    </source>
</evidence>
<dbReference type="EMBL" id="ABWN01000020">
    <property type="protein sequence ID" value="EFF69142.1"/>
    <property type="molecule type" value="Genomic_DNA"/>
</dbReference>
<keyword evidence="1" id="KW-1133">Transmembrane helix</keyword>
<gene>
    <name evidence="2" type="ORF">BUTYVIB_00611</name>
</gene>
<name>D4RXR0_9FIRM</name>
<sequence>MTSQEARQQLNACESQITGTYSNLCDSARSMGASTSQAASSKTTMSTLLPLIISLVGLVLMFASHPVWGIILIIVGCVVAYNSHQTAASVQKNVEQQVNNLNNVINNNSRI</sequence>
<dbReference type="RefSeq" id="WP_005601579.1">
    <property type="nucleotide sequence ID" value="NZ_GG663520.1"/>
</dbReference>